<feature type="DNA-binding region" description="H-T-H motif" evidence="4">
    <location>
        <begin position="55"/>
        <end position="74"/>
    </location>
</feature>
<feature type="domain" description="HTH tetR-type" evidence="5">
    <location>
        <begin position="32"/>
        <end position="92"/>
    </location>
</feature>
<keyword evidence="3" id="KW-0804">Transcription</keyword>
<dbReference type="SUPFAM" id="SSF48498">
    <property type="entry name" value="Tetracyclin repressor-like, C-terminal domain"/>
    <property type="match status" value="1"/>
</dbReference>
<gene>
    <name evidence="6" type="ORF">GCM10022231_22810</name>
</gene>
<keyword evidence="2 4" id="KW-0238">DNA-binding</keyword>
<organism evidence="6 7">
    <name type="scientific">Gordonia caeni</name>
    <dbReference type="NCBI Taxonomy" id="1007097"/>
    <lineage>
        <taxon>Bacteria</taxon>
        <taxon>Bacillati</taxon>
        <taxon>Actinomycetota</taxon>
        <taxon>Actinomycetes</taxon>
        <taxon>Mycobacteriales</taxon>
        <taxon>Gordoniaceae</taxon>
        <taxon>Gordonia</taxon>
    </lineage>
</organism>
<dbReference type="Pfam" id="PF02909">
    <property type="entry name" value="TetR_C_1"/>
    <property type="match status" value="1"/>
</dbReference>
<dbReference type="PROSITE" id="PS50977">
    <property type="entry name" value="HTH_TETR_2"/>
    <property type="match status" value="1"/>
</dbReference>
<dbReference type="RefSeq" id="WP_344783781.1">
    <property type="nucleotide sequence ID" value="NZ_BAAAZW010000006.1"/>
</dbReference>
<dbReference type="SUPFAM" id="SSF46689">
    <property type="entry name" value="Homeodomain-like"/>
    <property type="match status" value="1"/>
</dbReference>
<dbReference type="InterPro" id="IPR036271">
    <property type="entry name" value="Tet_transcr_reg_TetR-rel_C_sf"/>
</dbReference>
<evidence type="ECO:0000259" key="5">
    <source>
        <dbReference type="PROSITE" id="PS50977"/>
    </source>
</evidence>
<dbReference type="InterPro" id="IPR004111">
    <property type="entry name" value="Repressor_TetR_C"/>
</dbReference>
<reference evidence="7" key="1">
    <citation type="journal article" date="2019" name="Int. J. Syst. Evol. Microbiol.">
        <title>The Global Catalogue of Microorganisms (GCM) 10K type strain sequencing project: providing services to taxonomists for standard genome sequencing and annotation.</title>
        <authorList>
            <consortium name="The Broad Institute Genomics Platform"/>
            <consortium name="The Broad Institute Genome Sequencing Center for Infectious Disease"/>
            <person name="Wu L."/>
            <person name="Ma J."/>
        </authorList>
    </citation>
    <scope>NUCLEOTIDE SEQUENCE [LARGE SCALE GENOMIC DNA]</scope>
    <source>
        <strain evidence="7">JCM 16923</strain>
    </source>
</reference>
<keyword evidence="1" id="KW-0805">Transcription regulation</keyword>
<proteinExistence type="predicted"/>
<dbReference type="Proteomes" id="UP001418444">
    <property type="component" value="Unassembled WGS sequence"/>
</dbReference>
<dbReference type="EMBL" id="BAAAZW010000006">
    <property type="protein sequence ID" value="GAA3962094.1"/>
    <property type="molecule type" value="Genomic_DNA"/>
</dbReference>
<evidence type="ECO:0000313" key="7">
    <source>
        <dbReference type="Proteomes" id="UP001418444"/>
    </source>
</evidence>
<evidence type="ECO:0000313" key="6">
    <source>
        <dbReference type="EMBL" id="GAA3962094.1"/>
    </source>
</evidence>
<keyword evidence="7" id="KW-1185">Reference proteome</keyword>
<evidence type="ECO:0000256" key="3">
    <source>
        <dbReference type="ARBA" id="ARBA00023163"/>
    </source>
</evidence>
<protein>
    <submittedName>
        <fullName evidence="6">TetR/AcrR family transcriptional regulator C-terminal domain-containing protein</fullName>
    </submittedName>
</protein>
<sequence>MSDRTDALDAAKRRIDALWDPAGPGTRGRPAKVTRAEVVDAAIALARSGGLTAVSMRSVARALGVGAMTLYTHVGSQAELVDAMVDRAYADFEPAPAGTGWREALEQHARGLWRLYRRHAWLADVNAWRLPLGPHVFDVEEAGYRSLVDSGLAASEVVEVLSVVQNFVVGYARSVAAEEAEARDQGVDYDAHWRSTSYFWENHFDPARYPTMTRLWSVGAFETAPGPLDVPLGTLLDTVGLLIDRARTAAPPPIPAFTECMDRYDENLAQQKEDLADPNP</sequence>
<name>A0ABP7PAJ1_9ACTN</name>
<dbReference type="InterPro" id="IPR009057">
    <property type="entry name" value="Homeodomain-like_sf"/>
</dbReference>
<dbReference type="PANTHER" id="PTHR30055">
    <property type="entry name" value="HTH-TYPE TRANSCRIPTIONAL REGULATOR RUTR"/>
    <property type="match status" value="1"/>
</dbReference>
<dbReference type="PANTHER" id="PTHR30055:SF151">
    <property type="entry name" value="TRANSCRIPTIONAL REGULATORY PROTEIN"/>
    <property type="match status" value="1"/>
</dbReference>
<dbReference type="Gene3D" id="1.10.10.60">
    <property type="entry name" value="Homeodomain-like"/>
    <property type="match status" value="1"/>
</dbReference>
<accession>A0ABP7PAJ1</accession>
<dbReference type="Gene3D" id="1.10.357.10">
    <property type="entry name" value="Tetracycline Repressor, domain 2"/>
    <property type="match status" value="1"/>
</dbReference>
<dbReference type="InterPro" id="IPR050109">
    <property type="entry name" value="HTH-type_TetR-like_transc_reg"/>
</dbReference>
<evidence type="ECO:0000256" key="1">
    <source>
        <dbReference type="ARBA" id="ARBA00023015"/>
    </source>
</evidence>
<evidence type="ECO:0000256" key="4">
    <source>
        <dbReference type="PROSITE-ProRule" id="PRU00335"/>
    </source>
</evidence>
<comment type="caution">
    <text evidence="6">The sequence shown here is derived from an EMBL/GenBank/DDBJ whole genome shotgun (WGS) entry which is preliminary data.</text>
</comment>
<evidence type="ECO:0000256" key="2">
    <source>
        <dbReference type="ARBA" id="ARBA00023125"/>
    </source>
</evidence>
<dbReference type="Pfam" id="PF00440">
    <property type="entry name" value="TetR_N"/>
    <property type="match status" value="1"/>
</dbReference>
<dbReference type="InterPro" id="IPR001647">
    <property type="entry name" value="HTH_TetR"/>
</dbReference>